<dbReference type="Pfam" id="PF03109">
    <property type="entry name" value="ABC1"/>
    <property type="match status" value="1"/>
</dbReference>
<evidence type="ECO:0000256" key="1">
    <source>
        <dbReference type="ARBA" id="ARBA00009670"/>
    </source>
</evidence>
<protein>
    <recommendedName>
        <fullName evidence="2">ABC1 atypical kinase-like domain-containing protein</fullName>
    </recommendedName>
</protein>
<evidence type="ECO:0000313" key="4">
    <source>
        <dbReference type="Proteomes" id="UP000232323"/>
    </source>
</evidence>
<name>A0A250XGC6_9CHLO</name>
<dbReference type="CDD" id="cd13969">
    <property type="entry name" value="ADCK1-like"/>
    <property type="match status" value="1"/>
</dbReference>
<comment type="caution">
    <text evidence="3">The sequence shown here is derived from an EMBL/GenBank/DDBJ whole genome shotgun (WGS) entry which is preliminary data.</text>
</comment>
<proteinExistence type="inferred from homology"/>
<evidence type="ECO:0000259" key="2">
    <source>
        <dbReference type="Pfam" id="PF03109"/>
    </source>
</evidence>
<dbReference type="PANTHER" id="PTHR43173:SF28">
    <property type="entry name" value="AARF DOMAIN CONTAINING KINASE 5"/>
    <property type="match status" value="1"/>
</dbReference>
<accession>A0A250XGC6</accession>
<dbReference type="InterPro" id="IPR051130">
    <property type="entry name" value="Mito_struct-func_regulator"/>
</dbReference>
<dbReference type="OrthoDB" id="427480at2759"/>
<evidence type="ECO:0000313" key="3">
    <source>
        <dbReference type="EMBL" id="GAX82134.1"/>
    </source>
</evidence>
<dbReference type="InterPro" id="IPR045307">
    <property type="entry name" value="ADCK1_dom"/>
</dbReference>
<dbReference type="SUPFAM" id="SSF56112">
    <property type="entry name" value="Protein kinase-like (PK-like)"/>
    <property type="match status" value="1"/>
</dbReference>
<sequence length="588" mass="65935">MNFLICKWQSYFALLQPQHDCMGSSAFSGSGTYGLLLSHSSWSIPHHSKAHALSNQAVASSFHDTALKLLHQSRSLVLSGAILTAAISIYEDMTALIRSTPSTMRLVIWSVQSGLQYKQLMSTHSEHNSEQYAEQLRILHTQLATSLLHVCKQNGGVYIKAGQFAGAFGAVPREYRFILSQLEDKAKPRPFKAIKKVLESELGSDRAETLFIEFDEQATAAASLAQVHRARLVNGVEVAVKLQYPGLRSAVKADLGIMKRLTALAGIFFPEFRLGWVYDELEAKLAEEMDFRTEYTNAAKLRILLEGHKRASVPAMYSDLCTPRMIIMEWIQGIKITDKSELQKHRINPRVVGLELVKLFAELTLIHGYVHGDPHPGNLMVRPKGRRSFLSWLFRGTQQPFEIVVLDHGTYLSLPPDLREQFCQLWCSFASCNVDVQKDVSVAIGGADAGRVLPLLLTHQAKDRAEERALQRSVGINKFSDMALMLSTAPRDLVEMLRINTVIRASSTLLGVNMQDRKRIFAWFARRGLPNMSNRGAHVHPSSRSVMYRVKLLLLLTAWSSWCMLSATVTRSWFVILGLFGPVLFEDV</sequence>
<feature type="domain" description="ABC1 atypical kinase-like" evidence="2">
    <location>
        <begin position="181"/>
        <end position="433"/>
    </location>
</feature>
<reference evidence="3 4" key="1">
    <citation type="submission" date="2017-08" db="EMBL/GenBank/DDBJ databases">
        <title>Acidophilic green algal genome provides insights into adaptation to an acidic environment.</title>
        <authorList>
            <person name="Hirooka S."/>
            <person name="Hirose Y."/>
            <person name="Kanesaki Y."/>
            <person name="Higuchi S."/>
            <person name="Fujiwara T."/>
            <person name="Onuma R."/>
            <person name="Era A."/>
            <person name="Ohbayashi R."/>
            <person name="Uzuka A."/>
            <person name="Nozaki H."/>
            <person name="Yoshikawa H."/>
            <person name="Miyagishima S.Y."/>
        </authorList>
    </citation>
    <scope>NUCLEOTIDE SEQUENCE [LARGE SCALE GENOMIC DNA]</scope>
    <source>
        <strain evidence="3 4">NIES-2499</strain>
    </source>
</reference>
<dbReference type="STRING" id="1157962.A0A250XGC6"/>
<gene>
    <name evidence="3" type="ORF">CEUSTIGMA_g9562.t1</name>
</gene>
<keyword evidence="4" id="KW-1185">Reference proteome</keyword>
<organism evidence="3 4">
    <name type="scientific">Chlamydomonas eustigma</name>
    <dbReference type="NCBI Taxonomy" id="1157962"/>
    <lineage>
        <taxon>Eukaryota</taxon>
        <taxon>Viridiplantae</taxon>
        <taxon>Chlorophyta</taxon>
        <taxon>core chlorophytes</taxon>
        <taxon>Chlorophyceae</taxon>
        <taxon>CS clade</taxon>
        <taxon>Chlamydomonadales</taxon>
        <taxon>Chlamydomonadaceae</taxon>
        <taxon>Chlamydomonas</taxon>
    </lineage>
</organism>
<comment type="similarity">
    <text evidence="1">Belongs to the protein kinase superfamily. ADCK protein kinase family.</text>
</comment>
<dbReference type="InterPro" id="IPR011009">
    <property type="entry name" value="Kinase-like_dom_sf"/>
</dbReference>
<dbReference type="AlphaFoldDB" id="A0A250XGC6"/>
<dbReference type="InterPro" id="IPR004147">
    <property type="entry name" value="ABC1_dom"/>
</dbReference>
<dbReference type="PANTHER" id="PTHR43173">
    <property type="entry name" value="ABC1 FAMILY PROTEIN"/>
    <property type="match status" value="1"/>
</dbReference>
<dbReference type="EMBL" id="BEGY01000075">
    <property type="protein sequence ID" value="GAX82134.1"/>
    <property type="molecule type" value="Genomic_DNA"/>
</dbReference>
<dbReference type="Proteomes" id="UP000232323">
    <property type="component" value="Unassembled WGS sequence"/>
</dbReference>